<reference evidence="6" key="1">
    <citation type="journal article" date="2019" name="Int. J. Syst. Evol. Microbiol.">
        <title>The Global Catalogue of Microorganisms (GCM) 10K type strain sequencing project: providing services to taxonomists for standard genome sequencing and annotation.</title>
        <authorList>
            <consortium name="The Broad Institute Genomics Platform"/>
            <consortium name="The Broad Institute Genome Sequencing Center for Infectious Disease"/>
            <person name="Wu L."/>
            <person name="Ma J."/>
        </authorList>
    </citation>
    <scope>NUCLEOTIDE SEQUENCE [LARGE SCALE GENOMIC DNA]</scope>
    <source>
        <strain evidence="6">CCUG 55074</strain>
    </source>
</reference>
<dbReference type="RefSeq" id="WP_377351995.1">
    <property type="nucleotide sequence ID" value="NZ_JBHTLQ010000001.1"/>
</dbReference>
<proteinExistence type="inferred from homology"/>
<dbReference type="InterPro" id="IPR050309">
    <property type="entry name" value="Type-B_Carboxylest/Lipase"/>
</dbReference>
<dbReference type="PANTHER" id="PTHR11559">
    <property type="entry name" value="CARBOXYLESTERASE"/>
    <property type="match status" value="1"/>
</dbReference>
<dbReference type="EMBL" id="JBHTLQ010000001">
    <property type="protein sequence ID" value="MFD1189068.1"/>
    <property type="molecule type" value="Genomic_DNA"/>
</dbReference>
<evidence type="ECO:0000313" key="6">
    <source>
        <dbReference type="Proteomes" id="UP001597216"/>
    </source>
</evidence>
<accession>A0ABW3SWX1</accession>
<evidence type="ECO:0000256" key="1">
    <source>
        <dbReference type="ARBA" id="ARBA00005964"/>
    </source>
</evidence>
<dbReference type="Gene3D" id="3.40.50.1820">
    <property type="entry name" value="alpha/beta hydrolase"/>
    <property type="match status" value="1"/>
</dbReference>
<keyword evidence="6" id="KW-1185">Reference proteome</keyword>
<gene>
    <name evidence="5" type="ORF">ACFQ27_00625</name>
</gene>
<feature type="signal peptide" evidence="3">
    <location>
        <begin position="1"/>
        <end position="19"/>
    </location>
</feature>
<dbReference type="Pfam" id="PF00135">
    <property type="entry name" value="COesterase"/>
    <property type="match status" value="1"/>
</dbReference>
<keyword evidence="2 3" id="KW-0378">Hydrolase</keyword>
<comment type="similarity">
    <text evidence="1 3">Belongs to the type-B carboxylesterase/lipase family.</text>
</comment>
<evidence type="ECO:0000256" key="2">
    <source>
        <dbReference type="ARBA" id="ARBA00022801"/>
    </source>
</evidence>
<evidence type="ECO:0000313" key="5">
    <source>
        <dbReference type="EMBL" id="MFD1189068.1"/>
    </source>
</evidence>
<comment type="caution">
    <text evidence="5">The sequence shown here is derived from an EMBL/GenBank/DDBJ whole genome shotgun (WGS) entry which is preliminary data.</text>
</comment>
<feature type="domain" description="Carboxylesterase type B" evidence="4">
    <location>
        <begin position="23"/>
        <end position="474"/>
    </location>
</feature>
<dbReference type="Proteomes" id="UP001597216">
    <property type="component" value="Unassembled WGS sequence"/>
</dbReference>
<evidence type="ECO:0000259" key="4">
    <source>
        <dbReference type="Pfam" id="PF00135"/>
    </source>
</evidence>
<name>A0ABW3SWX1_9CAUL</name>
<dbReference type="EC" id="3.1.1.-" evidence="3"/>
<sequence>MKNLILAAALSLAATNAAAEPVRVKVETGVLVGDARDGVASFQAVPYAAPPVGDLRWAPPARPVRWTGERDATQQGPACMQKLLPGGLANGGGVKAPVSEDCLQAYVWAPVDAKAAPVLVWIHGGSHKTGAGYVTSGAAFARDGVVVVSINYRLGPFGSFAHPALTKAARGGPVGNYGLMDQVAALDWVKRNISAFGGDPRQVTVAGESAGAMSVQFLMATPAARGLYRRAIVQSGGGWYPKETLADREATAVAAEPALGLTAPTLADLRALPAQTVLDKVGGAYAPFVDGVFLKETPTEAFLRRHVPDVPLMIGTNSGEDILMGPYVPAMSAAVPAKVRAAYPDEAARGEEALVRADYTDRVFAAPARWVARQASEGAPAWLYHFSYVTSRYRPITKTAYHAAEIEFVFKDFGATPDRFISPDDRAMAELMHACWLAFVKGGPPTCGGAGPWPAYQASSDTLYQFGSDSGPRTAFRKAQLDAQTAATSLVPAR</sequence>
<evidence type="ECO:0000256" key="3">
    <source>
        <dbReference type="RuleBase" id="RU361235"/>
    </source>
</evidence>
<dbReference type="InterPro" id="IPR029058">
    <property type="entry name" value="AB_hydrolase_fold"/>
</dbReference>
<organism evidence="5 6">
    <name type="scientific">Phenylobacterium conjunctum</name>
    <dbReference type="NCBI Taxonomy" id="1298959"/>
    <lineage>
        <taxon>Bacteria</taxon>
        <taxon>Pseudomonadati</taxon>
        <taxon>Pseudomonadota</taxon>
        <taxon>Alphaproteobacteria</taxon>
        <taxon>Caulobacterales</taxon>
        <taxon>Caulobacteraceae</taxon>
        <taxon>Phenylobacterium</taxon>
    </lineage>
</organism>
<dbReference type="InterPro" id="IPR002018">
    <property type="entry name" value="CarbesteraseB"/>
</dbReference>
<keyword evidence="3" id="KW-0732">Signal</keyword>
<dbReference type="InterPro" id="IPR019826">
    <property type="entry name" value="Carboxylesterase_B_AS"/>
</dbReference>
<dbReference type="SUPFAM" id="SSF53474">
    <property type="entry name" value="alpha/beta-Hydrolases"/>
    <property type="match status" value="1"/>
</dbReference>
<feature type="chain" id="PRO_5044971440" description="Carboxylic ester hydrolase" evidence="3">
    <location>
        <begin position="20"/>
        <end position="494"/>
    </location>
</feature>
<dbReference type="PROSITE" id="PS00122">
    <property type="entry name" value="CARBOXYLESTERASE_B_1"/>
    <property type="match status" value="1"/>
</dbReference>
<protein>
    <recommendedName>
        <fullName evidence="3">Carboxylic ester hydrolase</fullName>
        <ecNumber evidence="3">3.1.1.-</ecNumber>
    </recommendedName>
</protein>